<sequence length="241" mass="25184">MIDPYLSDSLAQKYAGTRYPHSRMMPPPVAADEIRHVDAVLATHAHTDHLDLGTLPPLLEANPDAVLVVPRASLAVAATRSGIAPGRLHGMDAGDELALPGLRIRAVRAAHERIERDGDGNHLFLGLAMRIGGATILHTGDTIPFEGQSAELAALGADLALMPVNGRDAERAAGGVPGNLTMEEAILLCRSAGIDALIAHHFGMFDFNTVPRAAVEAAARDSALAHAVAAETGLVYGLAQD</sequence>
<dbReference type="InterPro" id="IPR036866">
    <property type="entry name" value="RibonucZ/Hydroxyglut_hydro"/>
</dbReference>
<dbReference type="InterPro" id="IPR050114">
    <property type="entry name" value="UPF0173_UPF0282_UlaG_hydrolase"/>
</dbReference>
<dbReference type="EMBL" id="LC066377">
    <property type="protein sequence ID" value="BAT28827.1"/>
    <property type="molecule type" value="Genomic_DNA"/>
</dbReference>
<name>A0A0P0Z3W9_9HYPH</name>
<organism evidence="2">
    <name type="scientific">Aureimonas frigidaquae</name>
    <dbReference type="NCBI Taxonomy" id="424757"/>
    <lineage>
        <taxon>Bacteria</taxon>
        <taxon>Pseudomonadati</taxon>
        <taxon>Pseudomonadota</taxon>
        <taxon>Alphaproteobacteria</taxon>
        <taxon>Hyphomicrobiales</taxon>
        <taxon>Aurantimonadaceae</taxon>
        <taxon>Aureimonas</taxon>
    </lineage>
</organism>
<dbReference type="Gene3D" id="3.60.15.10">
    <property type="entry name" value="Ribonuclease Z/Hydroxyacylglutathione hydrolase-like"/>
    <property type="match status" value="1"/>
</dbReference>
<keyword evidence="2" id="KW-0378">Hydrolase</keyword>
<dbReference type="InterPro" id="IPR001279">
    <property type="entry name" value="Metallo-B-lactamas"/>
</dbReference>
<evidence type="ECO:0000313" key="2">
    <source>
        <dbReference type="EMBL" id="BAT28827.1"/>
    </source>
</evidence>
<dbReference type="Pfam" id="PF12706">
    <property type="entry name" value="Lactamase_B_2"/>
    <property type="match status" value="1"/>
</dbReference>
<dbReference type="SUPFAM" id="SSF56281">
    <property type="entry name" value="Metallo-hydrolase/oxidoreductase"/>
    <property type="match status" value="1"/>
</dbReference>
<feature type="domain" description="Metallo-beta-lactamase" evidence="1">
    <location>
        <begin position="2"/>
        <end position="202"/>
    </location>
</feature>
<dbReference type="PANTHER" id="PTHR43546">
    <property type="entry name" value="UPF0173 METAL-DEPENDENT HYDROLASE MJ1163-RELATED"/>
    <property type="match status" value="1"/>
</dbReference>
<proteinExistence type="predicted"/>
<dbReference type="AlphaFoldDB" id="A0A0P0Z3W9"/>
<reference evidence="2" key="1">
    <citation type="journal article" date="2015" name="Proc. Natl. Acad. Sci. U.S.A.">
        <title>Bacterial clade with the ribosomal RNA operon on a small plasmid rather than the chromosome.</title>
        <authorList>
            <person name="Anda M."/>
            <person name="Ohtsubo Y."/>
            <person name="Okubo T."/>
            <person name="Sugawara M."/>
            <person name="Nagata Y."/>
            <person name="Tsuda M."/>
            <person name="Minamisawa K."/>
            <person name="Mitsui H."/>
        </authorList>
    </citation>
    <scope>NUCLEOTIDE SEQUENCE</scope>
    <source>
        <strain evidence="2">JCM 14755</strain>
    </source>
</reference>
<protein>
    <submittedName>
        <fullName evidence="2">Zn-dependent hydrolases of the beta-lactamase fold-like protein</fullName>
    </submittedName>
</protein>
<dbReference type="GO" id="GO:0016787">
    <property type="term" value="F:hydrolase activity"/>
    <property type="evidence" value="ECO:0007669"/>
    <property type="project" value="UniProtKB-KW"/>
</dbReference>
<accession>A0A0P0Z3W9</accession>
<evidence type="ECO:0000259" key="1">
    <source>
        <dbReference type="Pfam" id="PF12706"/>
    </source>
</evidence>